<keyword evidence="2" id="KW-0813">Transport</keyword>
<dbReference type="GO" id="GO:0016887">
    <property type="term" value="F:ATP hydrolysis activity"/>
    <property type="evidence" value="ECO:0007669"/>
    <property type="project" value="InterPro"/>
</dbReference>
<evidence type="ECO:0000256" key="3">
    <source>
        <dbReference type="ARBA" id="ARBA00022741"/>
    </source>
</evidence>
<name>A0A940WXJ6_9BACI</name>
<evidence type="ECO:0000259" key="5">
    <source>
        <dbReference type="PROSITE" id="PS50893"/>
    </source>
</evidence>
<comment type="caution">
    <text evidence="6">The sequence shown here is derived from an EMBL/GenBank/DDBJ whole genome shotgun (WGS) entry which is preliminary data.</text>
</comment>
<dbReference type="SUPFAM" id="SSF52540">
    <property type="entry name" value="P-loop containing nucleoside triphosphate hydrolases"/>
    <property type="match status" value="1"/>
</dbReference>
<proteinExistence type="inferred from homology"/>
<dbReference type="Pfam" id="PF00005">
    <property type="entry name" value="ABC_tran"/>
    <property type="match status" value="1"/>
</dbReference>
<dbReference type="PROSITE" id="PS00211">
    <property type="entry name" value="ABC_TRANSPORTER_1"/>
    <property type="match status" value="1"/>
</dbReference>
<sequence length="250" mass="28122">MIMINEVTKTFQDKKQFVTALKHVTFSVKKGETVGLLGENGAGKTTLLRTIATLLAPSEGTVTVAGFNTIADPNEIKKRIGVLFGGETGLYDRLTARENLEYFAMLYGLSKHETKVRINDLAKMFGMKDYLDRKVGKFSKGMRQKVAIARTLIHDPEIILFDEPTTGLDITSSNVFRQLVHQLKSEGKTIVFSSHIMEEVALLCDNVAMMHKGELVHHGNLEKLYQSESTRDLNYIFMSKLVRRDENYAS</sequence>
<comment type="similarity">
    <text evidence="1">Belongs to the ABC transporter superfamily.</text>
</comment>
<dbReference type="AlphaFoldDB" id="A0A940WXJ6"/>
<gene>
    <name evidence="6" type="ORF">J7W16_15235</name>
</gene>
<dbReference type="InterPro" id="IPR003593">
    <property type="entry name" value="AAA+_ATPase"/>
</dbReference>
<keyword evidence="3" id="KW-0547">Nucleotide-binding</keyword>
<dbReference type="InterPro" id="IPR017871">
    <property type="entry name" value="ABC_transporter-like_CS"/>
</dbReference>
<dbReference type="InterPro" id="IPR003439">
    <property type="entry name" value="ABC_transporter-like_ATP-bd"/>
</dbReference>
<evidence type="ECO:0000313" key="7">
    <source>
        <dbReference type="Proteomes" id="UP000678228"/>
    </source>
</evidence>
<organism evidence="6 7">
    <name type="scientific">Halalkalibacter suaedae</name>
    <dbReference type="NCBI Taxonomy" id="2822140"/>
    <lineage>
        <taxon>Bacteria</taxon>
        <taxon>Bacillati</taxon>
        <taxon>Bacillota</taxon>
        <taxon>Bacilli</taxon>
        <taxon>Bacillales</taxon>
        <taxon>Bacillaceae</taxon>
        <taxon>Halalkalibacter</taxon>
    </lineage>
</organism>
<dbReference type="GO" id="GO:0005524">
    <property type="term" value="F:ATP binding"/>
    <property type="evidence" value="ECO:0007669"/>
    <property type="project" value="UniProtKB-KW"/>
</dbReference>
<dbReference type="PANTHER" id="PTHR42711:SF5">
    <property type="entry name" value="ABC TRANSPORTER ATP-BINDING PROTEIN NATA"/>
    <property type="match status" value="1"/>
</dbReference>
<dbReference type="Proteomes" id="UP000678228">
    <property type="component" value="Unassembled WGS sequence"/>
</dbReference>
<dbReference type="SMART" id="SM00382">
    <property type="entry name" value="AAA"/>
    <property type="match status" value="1"/>
</dbReference>
<accession>A0A940WXJ6</accession>
<evidence type="ECO:0000313" key="6">
    <source>
        <dbReference type="EMBL" id="MBP3952477.1"/>
    </source>
</evidence>
<evidence type="ECO:0000256" key="1">
    <source>
        <dbReference type="ARBA" id="ARBA00005417"/>
    </source>
</evidence>
<feature type="domain" description="ABC transporter" evidence="5">
    <location>
        <begin position="2"/>
        <end position="237"/>
    </location>
</feature>
<dbReference type="Gene3D" id="3.40.50.300">
    <property type="entry name" value="P-loop containing nucleotide triphosphate hydrolases"/>
    <property type="match status" value="1"/>
</dbReference>
<evidence type="ECO:0000256" key="4">
    <source>
        <dbReference type="ARBA" id="ARBA00022840"/>
    </source>
</evidence>
<dbReference type="CDD" id="cd03266">
    <property type="entry name" value="ABC_NatA_sodium_exporter"/>
    <property type="match status" value="1"/>
</dbReference>
<dbReference type="InterPro" id="IPR050763">
    <property type="entry name" value="ABC_transporter_ATP-binding"/>
</dbReference>
<dbReference type="PROSITE" id="PS50893">
    <property type="entry name" value="ABC_TRANSPORTER_2"/>
    <property type="match status" value="1"/>
</dbReference>
<reference evidence="6" key="1">
    <citation type="submission" date="2021-03" db="EMBL/GenBank/DDBJ databases">
        <title>Bacillus suaedae sp. nov., isolated from Suaeda aralocaspica.</title>
        <authorList>
            <person name="Lei R.F.R."/>
        </authorList>
    </citation>
    <scope>NUCLEOTIDE SEQUENCE</scope>
    <source>
        <strain evidence="6">YZJH907-2</strain>
    </source>
</reference>
<dbReference type="InterPro" id="IPR027417">
    <property type="entry name" value="P-loop_NTPase"/>
</dbReference>
<evidence type="ECO:0000256" key="2">
    <source>
        <dbReference type="ARBA" id="ARBA00022448"/>
    </source>
</evidence>
<dbReference type="RefSeq" id="WP_210598221.1">
    <property type="nucleotide sequence ID" value="NZ_JAGKSQ010000006.1"/>
</dbReference>
<keyword evidence="7" id="KW-1185">Reference proteome</keyword>
<dbReference type="EMBL" id="JAGKSQ010000006">
    <property type="protein sequence ID" value="MBP3952477.1"/>
    <property type="molecule type" value="Genomic_DNA"/>
</dbReference>
<keyword evidence="4 6" id="KW-0067">ATP-binding</keyword>
<protein>
    <submittedName>
        <fullName evidence="6">ATP-binding cassette domain-containing protein</fullName>
    </submittedName>
</protein>
<dbReference type="PANTHER" id="PTHR42711">
    <property type="entry name" value="ABC TRANSPORTER ATP-BINDING PROTEIN"/>
    <property type="match status" value="1"/>
</dbReference>